<protein>
    <recommendedName>
        <fullName evidence="2">Activator of Hsp90 ATPase homologue 1/2-like C-terminal domain-containing protein</fullName>
    </recommendedName>
</protein>
<name>A0A0N8PSE8_9CHLR</name>
<sequence>MAKVHARPQRSVGETRDAGFQIGVRRTLPVPAEHLWALVVSAEGRRIWLGAGPDFALEPGTAYTLDDGAHGEVRVMQPGSHVRLSWQPGDWPRASTLQVRVLPGGAHSVLAFHQEHLPDVAAREQRRAHFGGAVAVLQALLDARGA</sequence>
<evidence type="ECO:0000256" key="1">
    <source>
        <dbReference type="ARBA" id="ARBA00006817"/>
    </source>
</evidence>
<reference evidence="3 4" key="1">
    <citation type="submission" date="2015-09" db="EMBL/GenBank/DDBJ databases">
        <title>Draft genome sequence of Kouleothrix aurantiaca JCM 19913.</title>
        <authorList>
            <person name="Hemp J."/>
        </authorList>
    </citation>
    <scope>NUCLEOTIDE SEQUENCE [LARGE SCALE GENOMIC DNA]</scope>
    <source>
        <strain evidence="3 4">COM-B</strain>
    </source>
</reference>
<gene>
    <name evidence="3" type="ORF">SE17_14975</name>
</gene>
<evidence type="ECO:0000259" key="2">
    <source>
        <dbReference type="Pfam" id="PF08327"/>
    </source>
</evidence>
<comment type="caution">
    <text evidence="3">The sequence shown here is derived from an EMBL/GenBank/DDBJ whole genome shotgun (WGS) entry which is preliminary data.</text>
</comment>
<feature type="domain" description="Activator of Hsp90 ATPase homologue 1/2-like C-terminal" evidence="2">
    <location>
        <begin position="30"/>
        <end position="132"/>
    </location>
</feature>
<comment type="similarity">
    <text evidence="1">Belongs to the AHA1 family.</text>
</comment>
<dbReference type="InterPro" id="IPR023393">
    <property type="entry name" value="START-like_dom_sf"/>
</dbReference>
<dbReference type="InterPro" id="IPR013538">
    <property type="entry name" value="ASHA1/2-like_C"/>
</dbReference>
<organism evidence="3 4">
    <name type="scientific">Kouleothrix aurantiaca</name>
    <dbReference type="NCBI Taxonomy" id="186479"/>
    <lineage>
        <taxon>Bacteria</taxon>
        <taxon>Bacillati</taxon>
        <taxon>Chloroflexota</taxon>
        <taxon>Chloroflexia</taxon>
        <taxon>Chloroflexales</taxon>
        <taxon>Roseiflexineae</taxon>
        <taxon>Roseiflexaceae</taxon>
        <taxon>Kouleothrix</taxon>
    </lineage>
</organism>
<dbReference type="Proteomes" id="UP000050509">
    <property type="component" value="Unassembled WGS sequence"/>
</dbReference>
<keyword evidence="4" id="KW-1185">Reference proteome</keyword>
<dbReference type="Pfam" id="PF08327">
    <property type="entry name" value="AHSA1"/>
    <property type="match status" value="1"/>
</dbReference>
<dbReference type="EMBL" id="LJCR01000515">
    <property type="protein sequence ID" value="KPV52525.1"/>
    <property type="molecule type" value="Genomic_DNA"/>
</dbReference>
<evidence type="ECO:0000313" key="3">
    <source>
        <dbReference type="EMBL" id="KPV52525.1"/>
    </source>
</evidence>
<dbReference type="Gene3D" id="3.30.530.20">
    <property type="match status" value="1"/>
</dbReference>
<dbReference type="PATRIC" id="fig|186479.3.peg.8774"/>
<proteinExistence type="inferred from homology"/>
<dbReference type="AlphaFoldDB" id="A0A0N8PSE8"/>
<evidence type="ECO:0000313" key="4">
    <source>
        <dbReference type="Proteomes" id="UP000050509"/>
    </source>
</evidence>
<accession>A0A0N8PSE8</accession>
<dbReference type="SUPFAM" id="SSF55961">
    <property type="entry name" value="Bet v1-like"/>
    <property type="match status" value="1"/>
</dbReference>